<feature type="domain" description="Tail sheath protein C-terminal" evidence="2">
    <location>
        <begin position="370"/>
        <end position="475"/>
    </location>
</feature>
<dbReference type="PANTHER" id="PTHR35861">
    <property type="match status" value="1"/>
</dbReference>
<evidence type="ECO:0000259" key="2">
    <source>
        <dbReference type="Pfam" id="PF17482"/>
    </source>
</evidence>
<organism evidence="3 4">
    <name type="scientific">Chitinophaga niastensis</name>
    <dbReference type="NCBI Taxonomy" id="536980"/>
    <lineage>
        <taxon>Bacteria</taxon>
        <taxon>Pseudomonadati</taxon>
        <taxon>Bacteroidota</taxon>
        <taxon>Chitinophagia</taxon>
        <taxon>Chitinophagales</taxon>
        <taxon>Chitinophagaceae</taxon>
        <taxon>Chitinophaga</taxon>
    </lineage>
</organism>
<comment type="similarity">
    <text evidence="1">Belongs to the myoviridae tail sheath protein family.</text>
</comment>
<dbReference type="OrthoDB" id="9767864at2"/>
<evidence type="ECO:0000313" key="3">
    <source>
        <dbReference type="EMBL" id="PSL44790.1"/>
    </source>
</evidence>
<evidence type="ECO:0000256" key="1">
    <source>
        <dbReference type="ARBA" id="ARBA00008005"/>
    </source>
</evidence>
<dbReference type="Gene3D" id="3.40.50.11780">
    <property type="match status" value="1"/>
</dbReference>
<evidence type="ECO:0000313" key="4">
    <source>
        <dbReference type="Proteomes" id="UP000240971"/>
    </source>
</evidence>
<dbReference type="Pfam" id="PF17482">
    <property type="entry name" value="Phage_sheath_1C"/>
    <property type="match status" value="1"/>
</dbReference>
<protein>
    <recommendedName>
        <fullName evidence="2">Tail sheath protein C-terminal domain-containing protein</fullName>
    </recommendedName>
</protein>
<dbReference type="EMBL" id="PYAW01000005">
    <property type="protein sequence ID" value="PSL44790.1"/>
    <property type="molecule type" value="Genomic_DNA"/>
</dbReference>
<name>A0A2P8HEZ6_CHINA</name>
<keyword evidence="4" id="KW-1185">Reference proteome</keyword>
<proteinExistence type="inferred from homology"/>
<dbReference type="InterPro" id="IPR020287">
    <property type="entry name" value="Tail_sheath_C"/>
</dbReference>
<dbReference type="Proteomes" id="UP000240971">
    <property type="component" value="Unassembled WGS sequence"/>
</dbReference>
<accession>A0A2P8HEZ6</accession>
<comment type="caution">
    <text evidence="3">The sequence shown here is derived from an EMBL/GenBank/DDBJ whole genome shotgun (WGS) entry which is preliminary data.</text>
</comment>
<reference evidence="3 4" key="1">
    <citation type="submission" date="2018-03" db="EMBL/GenBank/DDBJ databases">
        <title>Genomic Encyclopedia of Archaeal and Bacterial Type Strains, Phase II (KMG-II): from individual species to whole genera.</title>
        <authorList>
            <person name="Goeker M."/>
        </authorList>
    </citation>
    <scope>NUCLEOTIDE SEQUENCE [LARGE SCALE GENOMIC DNA]</scope>
    <source>
        <strain evidence="3 4">DSM 24859</strain>
    </source>
</reference>
<dbReference type="RefSeq" id="WP_106530227.1">
    <property type="nucleotide sequence ID" value="NZ_PYAW01000005.1"/>
</dbReference>
<gene>
    <name evidence="3" type="ORF">CLV51_105162</name>
</gene>
<sequence>MATYRSPGVYVEEISLLPPSIAEVESAVPAFVGYTEKATSILPDDLHNVATPITSWGDYLQLYGGPAPEDPAHITIAVDEHKTGTTTTGFKVTITPDYNNMSKYFLYYAIKNFYANGGGRCYIVSVGKYDAPIAVADIQKGLDLIALEDAPTILSVPEAIRLNAGDYLTVNQQMINQAATLKDRFAILDTFQTTVPKTTTSIAADVKTALDTVPVDNSIRRYGAVYYPFVETTYKLGFDFGALTLTTHHINGVPAVGPDNKAGQTMTALNSSASAMYNAISAEYGKYHVSLPPSASMAGVYARVDADRGVWKAPANVGLMDVVKPLVSVSRMDQDLLNINTDTGKSVDAILSIPGAGTVVMGARTLDGNDNEWKYINVRRFFSVVEESVKKSTSWAIFEPNTAATWIKVQSMIENYLFLKWRDGALAGAKPEQAFFVNIGLGKTMNSTDILEGRMIVQIGMAVARPAEFIILQFEQMLQTS</sequence>
<dbReference type="InterPro" id="IPR052042">
    <property type="entry name" value="Tail_sheath_structural"/>
</dbReference>
<dbReference type="PANTHER" id="PTHR35861:SF1">
    <property type="entry name" value="PHAGE TAIL SHEATH PROTEIN"/>
    <property type="match status" value="1"/>
</dbReference>
<dbReference type="AlphaFoldDB" id="A0A2P8HEZ6"/>